<gene>
    <name evidence="2" type="ORF">Tsubulata_018584</name>
</gene>
<reference evidence="2" key="1">
    <citation type="submission" date="2022-02" db="EMBL/GenBank/DDBJ databases">
        <authorList>
            <person name="Henning P.M."/>
            <person name="McCubbin A.G."/>
            <person name="Shore J.S."/>
        </authorList>
    </citation>
    <scope>NUCLEOTIDE SEQUENCE</scope>
    <source>
        <strain evidence="2">F60SS</strain>
        <tissue evidence="2">Leaves</tissue>
    </source>
</reference>
<protein>
    <submittedName>
        <fullName evidence="2">Uncharacterized protein</fullName>
    </submittedName>
</protein>
<proteinExistence type="predicted"/>
<sequence length="113" mass="12557">MQGTGSVDSATRESRRGHDLVGRVVRRSRRGRDVVGMVVRRSRREYERRTDWSTVPMSKAAQVVKGVMVAGDNGQMCTVCLEDVVGPAGSLPCDHSFLLSRESSQGYHLRRIP</sequence>
<name>A0A9Q0G6M2_9ROSI</name>
<comment type="caution">
    <text evidence="2">The sequence shown here is derived from an EMBL/GenBank/DDBJ whole genome shotgun (WGS) entry which is preliminary data.</text>
</comment>
<dbReference type="AlphaFoldDB" id="A0A9Q0G6M2"/>
<evidence type="ECO:0000313" key="2">
    <source>
        <dbReference type="EMBL" id="KAJ4843157.1"/>
    </source>
</evidence>
<feature type="region of interest" description="Disordered" evidence="1">
    <location>
        <begin position="1"/>
        <end position="24"/>
    </location>
</feature>
<dbReference type="Proteomes" id="UP001141552">
    <property type="component" value="Unassembled WGS sequence"/>
</dbReference>
<evidence type="ECO:0000256" key="1">
    <source>
        <dbReference type="SAM" id="MobiDB-lite"/>
    </source>
</evidence>
<evidence type="ECO:0000313" key="3">
    <source>
        <dbReference type="Proteomes" id="UP001141552"/>
    </source>
</evidence>
<reference evidence="2" key="2">
    <citation type="journal article" date="2023" name="Plants (Basel)">
        <title>Annotation of the Turnera subulata (Passifloraceae) Draft Genome Reveals the S-Locus Evolved after the Divergence of Turneroideae from Passifloroideae in a Stepwise Manner.</title>
        <authorList>
            <person name="Henning P.M."/>
            <person name="Roalson E.H."/>
            <person name="Mir W."/>
            <person name="McCubbin A.G."/>
            <person name="Shore J.S."/>
        </authorList>
    </citation>
    <scope>NUCLEOTIDE SEQUENCE</scope>
    <source>
        <strain evidence="2">F60SS</strain>
    </source>
</reference>
<feature type="compositionally biased region" description="Basic and acidic residues" evidence="1">
    <location>
        <begin position="10"/>
        <end position="21"/>
    </location>
</feature>
<dbReference type="EMBL" id="JAKUCV010002307">
    <property type="protein sequence ID" value="KAJ4843157.1"/>
    <property type="molecule type" value="Genomic_DNA"/>
</dbReference>
<accession>A0A9Q0G6M2</accession>
<organism evidence="2 3">
    <name type="scientific">Turnera subulata</name>
    <dbReference type="NCBI Taxonomy" id="218843"/>
    <lineage>
        <taxon>Eukaryota</taxon>
        <taxon>Viridiplantae</taxon>
        <taxon>Streptophyta</taxon>
        <taxon>Embryophyta</taxon>
        <taxon>Tracheophyta</taxon>
        <taxon>Spermatophyta</taxon>
        <taxon>Magnoliopsida</taxon>
        <taxon>eudicotyledons</taxon>
        <taxon>Gunneridae</taxon>
        <taxon>Pentapetalae</taxon>
        <taxon>rosids</taxon>
        <taxon>fabids</taxon>
        <taxon>Malpighiales</taxon>
        <taxon>Passifloraceae</taxon>
        <taxon>Turnera</taxon>
    </lineage>
</organism>
<keyword evidence="3" id="KW-1185">Reference proteome</keyword>